<name>A0A9P4XR03_9HYPO</name>
<dbReference type="Proteomes" id="UP000801864">
    <property type="component" value="Unassembled WGS sequence"/>
</dbReference>
<organism evidence="2 3">
    <name type="scientific">Trichoderma lentiforme</name>
    <dbReference type="NCBI Taxonomy" id="1567552"/>
    <lineage>
        <taxon>Eukaryota</taxon>
        <taxon>Fungi</taxon>
        <taxon>Dikarya</taxon>
        <taxon>Ascomycota</taxon>
        <taxon>Pezizomycotina</taxon>
        <taxon>Sordariomycetes</taxon>
        <taxon>Hypocreomycetidae</taxon>
        <taxon>Hypocreales</taxon>
        <taxon>Hypocreaceae</taxon>
        <taxon>Trichoderma</taxon>
    </lineage>
</organism>
<proteinExistence type="predicted"/>
<dbReference type="EMBL" id="QLNT01000002">
    <property type="protein sequence ID" value="KAF3076448.1"/>
    <property type="molecule type" value="Genomic_DNA"/>
</dbReference>
<feature type="region of interest" description="Disordered" evidence="1">
    <location>
        <begin position="62"/>
        <end position="84"/>
    </location>
</feature>
<evidence type="ECO:0000256" key="1">
    <source>
        <dbReference type="SAM" id="MobiDB-lite"/>
    </source>
</evidence>
<gene>
    <name evidence="2" type="ORF">CFAM422_001663</name>
</gene>
<evidence type="ECO:0000313" key="2">
    <source>
        <dbReference type="EMBL" id="KAF3076448.1"/>
    </source>
</evidence>
<sequence length="84" mass="8990">MPCPCPAQCLVGDKTCRAFYAPSSSRASFELGGVSKAQNPFNFASNMESVRIRIRLEQPSLASTKPAADKHHASNLAKILSANP</sequence>
<keyword evidence="3" id="KW-1185">Reference proteome</keyword>
<dbReference type="AlphaFoldDB" id="A0A9P4XR03"/>
<evidence type="ECO:0000313" key="3">
    <source>
        <dbReference type="Proteomes" id="UP000801864"/>
    </source>
</evidence>
<comment type="caution">
    <text evidence="2">The sequence shown here is derived from an EMBL/GenBank/DDBJ whole genome shotgun (WGS) entry which is preliminary data.</text>
</comment>
<accession>A0A9P4XR03</accession>
<protein>
    <submittedName>
        <fullName evidence="2">Uncharacterized protein</fullName>
    </submittedName>
</protein>
<reference evidence="2 3" key="1">
    <citation type="submission" date="2018-06" db="EMBL/GenBank/DDBJ databases">
        <title>Genome analysis of cellulolytic fungus Trichoderma lentiforme CFAM-422.</title>
        <authorList>
            <person name="Steindorff A.S."/>
            <person name="Formighieri E.F."/>
            <person name="Midorikawa G.E.O."/>
            <person name="Tamietti M.S."/>
            <person name="Ramos E.Z."/>
            <person name="Silva A.S."/>
            <person name="Bon E.P.S."/>
            <person name="Mendes T.D."/>
            <person name="Damaso M.C.T."/>
            <person name="Favaro L.C.L."/>
        </authorList>
    </citation>
    <scope>NUCLEOTIDE SEQUENCE [LARGE SCALE GENOMIC DNA]</scope>
    <source>
        <strain evidence="2 3">CFAM-422</strain>
    </source>
</reference>